<keyword evidence="1" id="KW-0560">Oxidoreductase</keyword>
<name>A0ABV2DQ89_9HYPH</name>
<dbReference type="NCBIfam" id="NF005559">
    <property type="entry name" value="PRK07231.1"/>
    <property type="match status" value="1"/>
</dbReference>
<reference evidence="1 2" key="1">
    <citation type="submission" date="2024-06" db="EMBL/GenBank/DDBJ databases">
        <authorList>
            <person name="Kim D.-U."/>
        </authorList>
    </citation>
    <scope>NUCLEOTIDE SEQUENCE [LARGE SCALE GENOMIC DNA]</scope>
    <source>
        <strain evidence="1 2">KACC15460</strain>
    </source>
</reference>
<dbReference type="InterPro" id="IPR020904">
    <property type="entry name" value="Sc_DH/Rdtase_CS"/>
</dbReference>
<accession>A0ABV2DQ89</accession>
<dbReference type="PRINTS" id="PR00080">
    <property type="entry name" value="SDRFAMILY"/>
</dbReference>
<dbReference type="PROSITE" id="PS00061">
    <property type="entry name" value="ADH_SHORT"/>
    <property type="match status" value="1"/>
</dbReference>
<proteinExistence type="predicted"/>
<sequence>MERRFQGKTAIVTGAGNGIGLATARRLQAEGAEVLSVDWNTDYLANVADPTLTIDLADDDAPARVVEAARTHFKTVDMLVNNAGVAGPKALAESDDELIDHVMGINIRAVMRLTRDMLPHITRPDGCIVNVCSVFGEVGFPNTAAYAASKGALSQLTRQLASDLSADGIRVNGVAPGVINTPIVAERIASDAWYRRAMIETTPIRRVGTPEDVAGGILFLCSNDAQFITGHILNIDGGWLAARVAS</sequence>
<dbReference type="PANTHER" id="PTHR43975">
    <property type="entry name" value="ZGC:101858"/>
    <property type="match status" value="1"/>
</dbReference>
<dbReference type="InterPro" id="IPR036291">
    <property type="entry name" value="NAD(P)-bd_dom_sf"/>
</dbReference>
<dbReference type="InterPro" id="IPR002347">
    <property type="entry name" value="SDR_fam"/>
</dbReference>
<organism evidence="1 2">
    <name type="scientific">Mesorhizobium shangrilense</name>
    <dbReference type="NCBI Taxonomy" id="460060"/>
    <lineage>
        <taxon>Bacteria</taxon>
        <taxon>Pseudomonadati</taxon>
        <taxon>Pseudomonadota</taxon>
        <taxon>Alphaproteobacteria</taxon>
        <taxon>Hyphomicrobiales</taxon>
        <taxon>Phyllobacteriaceae</taxon>
        <taxon>Mesorhizobium</taxon>
    </lineage>
</organism>
<dbReference type="RefSeq" id="WP_354463692.1">
    <property type="nucleotide sequence ID" value="NZ_JBEWSZ010000004.1"/>
</dbReference>
<dbReference type="SUPFAM" id="SSF51735">
    <property type="entry name" value="NAD(P)-binding Rossmann-fold domains"/>
    <property type="match status" value="1"/>
</dbReference>
<dbReference type="Proteomes" id="UP001548832">
    <property type="component" value="Unassembled WGS sequence"/>
</dbReference>
<keyword evidence="2" id="KW-1185">Reference proteome</keyword>
<dbReference type="PRINTS" id="PR00081">
    <property type="entry name" value="GDHRDH"/>
</dbReference>
<dbReference type="CDD" id="cd05233">
    <property type="entry name" value="SDR_c"/>
    <property type="match status" value="1"/>
</dbReference>
<dbReference type="Gene3D" id="3.40.50.720">
    <property type="entry name" value="NAD(P)-binding Rossmann-like Domain"/>
    <property type="match status" value="1"/>
</dbReference>
<protein>
    <submittedName>
        <fullName evidence="1">SDR family oxidoreductase</fullName>
        <ecNumber evidence="1">1.-.-.-</ecNumber>
    </submittedName>
</protein>
<evidence type="ECO:0000313" key="2">
    <source>
        <dbReference type="Proteomes" id="UP001548832"/>
    </source>
</evidence>
<dbReference type="EC" id="1.-.-.-" evidence="1"/>
<gene>
    <name evidence="1" type="ORF">ABVQ20_32015</name>
</gene>
<dbReference type="Pfam" id="PF13561">
    <property type="entry name" value="adh_short_C2"/>
    <property type="match status" value="1"/>
</dbReference>
<dbReference type="GO" id="GO:0016491">
    <property type="term" value="F:oxidoreductase activity"/>
    <property type="evidence" value="ECO:0007669"/>
    <property type="project" value="UniProtKB-KW"/>
</dbReference>
<dbReference type="PANTHER" id="PTHR43975:SF2">
    <property type="entry name" value="EG:BACR7A4.14 PROTEIN-RELATED"/>
    <property type="match status" value="1"/>
</dbReference>
<evidence type="ECO:0000313" key="1">
    <source>
        <dbReference type="EMBL" id="MET2831583.1"/>
    </source>
</evidence>
<dbReference type="EMBL" id="JBEWSZ010000004">
    <property type="protein sequence ID" value="MET2831583.1"/>
    <property type="molecule type" value="Genomic_DNA"/>
</dbReference>
<comment type="caution">
    <text evidence="1">The sequence shown here is derived from an EMBL/GenBank/DDBJ whole genome shotgun (WGS) entry which is preliminary data.</text>
</comment>